<feature type="compositionally biased region" description="Acidic residues" evidence="12">
    <location>
        <begin position="1016"/>
        <end position="1029"/>
    </location>
</feature>
<dbReference type="PANTHER" id="PTHR31908:SF8">
    <property type="entry name" value="PROTEIN CROWDED NUCLEI 2"/>
    <property type="match status" value="1"/>
</dbReference>
<dbReference type="Pfam" id="PF00560">
    <property type="entry name" value="LRR_1"/>
    <property type="match status" value="1"/>
</dbReference>
<feature type="compositionally biased region" description="Acidic residues" evidence="12">
    <location>
        <begin position="1080"/>
        <end position="1112"/>
    </location>
</feature>
<feature type="region of interest" description="Disordered" evidence="12">
    <location>
        <begin position="1"/>
        <end position="28"/>
    </location>
</feature>
<evidence type="ECO:0000256" key="2">
    <source>
        <dbReference type="ARBA" id="ARBA00022475"/>
    </source>
</evidence>
<evidence type="ECO:0000256" key="11">
    <source>
        <dbReference type="SAM" id="Coils"/>
    </source>
</evidence>
<evidence type="ECO:0000256" key="5">
    <source>
        <dbReference type="ARBA" id="ARBA00022737"/>
    </source>
</evidence>
<organism evidence="13 14">
    <name type="scientific">Arabidopsis thaliana</name>
    <name type="common">Mouse-ear cress</name>
    <dbReference type="NCBI Taxonomy" id="3702"/>
    <lineage>
        <taxon>Eukaryota</taxon>
        <taxon>Viridiplantae</taxon>
        <taxon>Streptophyta</taxon>
        <taxon>Embryophyta</taxon>
        <taxon>Tracheophyta</taxon>
        <taxon>Spermatophyta</taxon>
        <taxon>Magnoliopsida</taxon>
        <taxon>eudicotyledons</taxon>
        <taxon>Gunneridae</taxon>
        <taxon>Pentapetalae</taxon>
        <taxon>rosids</taxon>
        <taxon>malvids</taxon>
        <taxon>Brassicales</taxon>
        <taxon>Brassicaceae</taxon>
        <taxon>Camelineae</taxon>
        <taxon>Arabidopsis</taxon>
    </lineage>
</organism>
<feature type="coiled-coil region" evidence="11">
    <location>
        <begin position="79"/>
        <end position="190"/>
    </location>
</feature>
<feature type="compositionally biased region" description="Basic and acidic residues" evidence="12">
    <location>
        <begin position="943"/>
        <end position="954"/>
    </location>
</feature>
<evidence type="ECO:0000256" key="9">
    <source>
        <dbReference type="ARBA" id="ARBA00024186"/>
    </source>
</evidence>
<dbReference type="FunFam" id="3.80.10.10:FF:000375">
    <property type="entry name" value="Piriformospora indica-insensitive protein 2"/>
    <property type="match status" value="1"/>
</dbReference>
<dbReference type="InterPro" id="IPR001611">
    <property type="entry name" value="Leu-rich_rpt"/>
</dbReference>
<evidence type="ECO:0000313" key="14">
    <source>
        <dbReference type="Proteomes" id="UP000516314"/>
    </source>
</evidence>
<dbReference type="Pfam" id="PF13855">
    <property type="entry name" value="LRR_8"/>
    <property type="match status" value="1"/>
</dbReference>
<dbReference type="SUPFAM" id="SSF57997">
    <property type="entry name" value="Tropomyosin"/>
    <property type="match status" value="1"/>
</dbReference>
<evidence type="ECO:0000256" key="10">
    <source>
        <dbReference type="ARBA" id="ARBA00024208"/>
    </source>
</evidence>
<keyword evidence="7" id="KW-0472">Membrane</keyword>
<reference evidence="13 14" key="1">
    <citation type="submission" date="2020-09" db="EMBL/GenBank/DDBJ databases">
        <authorList>
            <person name="Ashkenazy H."/>
        </authorList>
    </citation>
    <scope>NUCLEOTIDE SEQUENCE [LARGE SCALE GENOMIC DNA]</scope>
    <source>
        <strain evidence="14">cv. Cdm-0</strain>
    </source>
</reference>
<dbReference type="SUPFAM" id="SSF52058">
    <property type="entry name" value="L domain-like"/>
    <property type="match status" value="1"/>
</dbReference>
<dbReference type="InterPro" id="IPR040418">
    <property type="entry name" value="CRWN"/>
</dbReference>
<evidence type="ECO:0000256" key="3">
    <source>
        <dbReference type="ARBA" id="ARBA00022614"/>
    </source>
</evidence>
<accession>A0A7G2DSU8</accession>
<dbReference type="EMBL" id="LR881466">
    <property type="protein sequence ID" value="CAD5312587.1"/>
    <property type="molecule type" value="Genomic_DNA"/>
</dbReference>
<feature type="compositionally biased region" description="Basic and acidic residues" evidence="12">
    <location>
        <begin position="851"/>
        <end position="862"/>
    </location>
</feature>
<feature type="region of interest" description="Disordered" evidence="12">
    <location>
        <begin position="1058"/>
        <end position="1133"/>
    </location>
</feature>
<keyword evidence="8" id="KW-0539">Nucleus</keyword>
<proteinExistence type="inferred from homology"/>
<dbReference type="FunFam" id="3.80.10.10:FF:000269">
    <property type="entry name" value="Piriformospora indica-insensitive protein 2"/>
    <property type="match status" value="1"/>
</dbReference>
<evidence type="ECO:0000256" key="6">
    <source>
        <dbReference type="ARBA" id="ARBA00023054"/>
    </source>
</evidence>
<feature type="compositionally biased region" description="Basic residues" evidence="12">
    <location>
        <begin position="921"/>
        <end position="931"/>
    </location>
</feature>
<feature type="coiled-coil region" evidence="11">
    <location>
        <begin position="220"/>
        <end position="366"/>
    </location>
</feature>
<keyword evidence="5" id="KW-0677">Repeat</keyword>
<evidence type="ECO:0000313" key="13">
    <source>
        <dbReference type="EMBL" id="CAD5312587.1"/>
    </source>
</evidence>
<dbReference type="GO" id="GO:0009620">
    <property type="term" value="P:response to fungus"/>
    <property type="evidence" value="ECO:0007669"/>
    <property type="project" value="UniProtKB-ARBA"/>
</dbReference>
<dbReference type="GO" id="GO:0005886">
    <property type="term" value="C:plasma membrane"/>
    <property type="evidence" value="ECO:0007669"/>
    <property type="project" value="UniProtKB-SubCell"/>
</dbReference>
<feature type="region of interest" description="Disordered" evidence="12">
    <location>
        <begin position="41"/>
        <end position="63"/>
    </location>
</feature>
<comment type="similarity">
    <text evidence="10">Belongs to the CRWN family.</text>
</comment>
<feature type="compositionally biased region" description="Basic and acidic residues" evidence="12">
    <location>
        <begin position="874"/>
        <end position="886"/>
    </location>
</feature>
<keyword evidence="2" id="KW-1003">Cell membrane</keyword>
<dbReference type="GO" id="GO:0005652">
    <property type="term" value="C:nuclear lamina"/>
    <property type="evidence" value="ECO:0007669"/>
    <property type="project" value="UniProtKB-SubCell"/>
</dbReference>
<evidence type="ECO:0000256" key="8">
    <source>
        <dbReference type="ARBA" id="ARBA00023242"/>
    </source>
</evidence>
<comment type="subcellular location">
    <subcellularLocation>
        <location evidence="1">Cell membrane</location>
    </subcellularLocation>
    <subcellularLocation>
        <location evidence="9">Nucleus lamina</location>
    </subcellularLocation>
</comment>
<keyword evidence="3" id="KW-0433">Leucine-rich repeat</keyword>
<feature type="region of interest" description="Disordered" evidence="12">
    <location>
        <begin position="810"/>
        <end position="833"/>
    </location>
</feature>
<feature type="coiled-coil region" evidence="11">
    <location>
        <begin position="401"/>
        <end position="729"/>
    </location>
</feature>
<evidence type="ECO:0000256" key="4">
    <source>
        <dbReference type="ARBA" id="ARBA00022729"/>
    </source>
</evidence>
<gene>
    <name evidence="13" type="ORF">AT9943_LOCUS1128</name>
</gene>
<keyword evidence="6 11" id="KW-0175">Coiled coil</keyword>
<dbReference type="PANTHER" id="PTHR31908">
    <property type="entry name" value="PROTEIN CROWDED NUCLEI 4"/>
    <property type="match status" value="1"/>
</dbReference>
<dbReference type="FunFam" id="3.80.10.10:FF:000299">
    <property type="entry name" value="Piriformospora indica-insensitive protein 2"/>
    <property type="match status" value="1"/>
</dbReference>
<dbReference type="GO" id="GO:0006997">
    <property type="term" value="P:nucleus organization"/>
    <property type="evidence" value="ECO:0007669"/>
    <property type="project" value="InterPro"/>
</dbReference>
<feature type="compositionally biased region" description="Polar residues" evidence="12">
    <location>
        <begin position="908"/>
        <end position="918"/>
    </location>
</feature>
<feature type="region of interest" description="Disordered" evidence="12">
    <location>
        <begin position="851"/>
        <end position="1042"/>
    </location>
</feature>
<dbReference type="InterPro" id="IPR032675">
    <property type="entry name" value="LRR_dom_sf"/>
</dbReference>
<protein>
    <submittedName>
        <fullName evidence="13">(thale cress) hypothetical protein</fullName>
    </submittedName>
</protein>
<evidence type="ECO:0000256" key="12">
    <source>
        <dbReference type="SAM" id="MobiDB-lite"/>
    </source>
</evidence>
<name>A0A7G2DSU8_ARATH</name>
<keyword evidence="4" id="KW-0732">Signal</keyword>
<sequence>MSPAMTPRSETHKIGGVTNPRNADRKGKAVAFSDDLVIPTLPPPPIGTLTGQGVSRGHTDDMDMGDWRRFREVGLLNEASMEKKDQEALLEKISTLEKELYGYQHNMGLLLMENKELVSKHEQLNQAFQEAQEILKREQSSHLYALTTVEQREENLRKALGLEKQCVQELEKALREIQEENSKIRLSSEAKLVEANALVASVNGRSSDVENKIYSAESKLAEATRKSSELKLRLKEVETRESVLQQERLSFTKERESYEGTFQKQREYLNEWEKKLQGKEESITEQKRNLNQREEKVNEIEKKLKLKEKELEEWNRKVDLSMSKSKETEEDITKRLEELTTKEKEAHTLQITLLAKENELRAFEEKLIAREGTEIQKLIDDQKEVLGSKMLEFELECEEIRKSLDKELQRKIEELERQKVEIDHSEEKLEKRNQAMNKKFDRVNEKEMDLEAKLKTIKEREKIIQAEEKRLSLETQQLLSDKESLEDLQQEIEKIRAEMTKKEEMIEEECKSLEIKKEEREEYLRLQSELKSQIEKSRVHEEFLSKEVENLKQEKERFEKEWEILDEKQAEYNKERIRISEEKEKFERFQLLEGERLKKEESALRVQIMQELDDIRLQRESFEANMEHERSALQEKVKLEQSKVIDNLEMMRRNLEIELQERKEQDEKDLLDRMAQFEDKRMAELSDINHQKQALNREMEEMMSKRSALQKESEEIAKHKDKLKEQQVEMHNDISELSTLSINLKKRREVFGRERSRFLAFVQKLKDCGSCGQLVNDFVLSDLQLPSNDEVAILPPIGVLNDLPGSSNASDSCNIKKSLDGDASGSGGSRRPSMSILQKCTSIIFSPSKRVEHGIDTGKPEQRLSSSVAVGMETKGEKPLPVDLRLRPSCSSIPEEDEEYTDSRVQETSEGSQLSEFQSSRRGRGRPRKAKPALNPTSSVKHASLEESSKDELSGHVSVTSKKTTGGGGRKRQHIDDTATGGKRRRQQTVAVLPQTPGQRHYNLRRKKTVDQVPADVEDNAAAGEDDADIAASAPSKDTVEETVVETLRARRIETNADVVSAENNGDVPVANVEPTVNEDTNEDGDEEEDEAQDDDNEENQDDDDDDDGDDDGSPRPDESLPEVTDSEEAPMDKREREALYSAIQGFVGDSWNGSALYPDPCGWTPIQGVSCDIYNDLWYVTDLSLGLIYENSLPCSSSLQIRPELFELKHLRSLSFFNCFISPMVIAKEELWTNFASNLESLEFRSNPGLIGELPETIGNLTKLKSLVVLENGFSGELPASICNLKRLKRLVFAGNSFAGMIPNCFKGLKELLILDLSRNSFSGTLPTSFGDLVSLLKLDLSNNLLEGNLPQELGFLKNLTLLDLRNNRFSGGLSKNIENIQSLTELVLSNNPMGEEDMVGTNWGKMSNLVVLDLSKMGLRGEIPTSLTNLKRLRFLGLNNNNLTGFVPSKKLEALPCLGALYINGNNLTGELRFSTKFYEKMGRRFKASKNPNLCQPLEMVMSESHKHLSPLGVKPCT</sequence>
<evidence type="ECO:0000256" key="7">
    <source>
        <dbReference type="ARBA" id="ARBA00023136"/>
    </source>
</evidence>
<evidence type="ECO:0000256" key="1">
    <source>
        <dbReference type="ARBA" id="ARBA00004236"/>
    </source>
</evidence>
<dbReference type="Gene3D" id="3.80.10.10">
    <property type="entry name" value="Ribonuclease Inhibitor"/>
    <property type="match status" value="3"/>
</dbReference>
<dbReference type="Proteomes" id="UP000516314">
    <property type="component" value="Chromosome 1"/>
</dbReference>